<name>A0ABR0JJX6_9EURO</name>
<keyword evidence="6" id="KW-0137">Centromere</keyword>
<dbReference type="EMBL" id="JAVRRF010000004">
    <property type="protein sequence ID" value="KAK5066296.1"/>
    <property type="molecule type" value="Genomic_DNA"/>
</dbReference>
<reference evidence="8 9" key="1">
    <citation type="submission" date="2023-08" db="EMBL/GenBank/DDBJ databases">
        <title>Black Yeasts Isolated from many extreme environments.</title>
        <authorList>
            <person name="Coleine C."/>
            <person name="Stajich J.E."/>
            <person name="Selbmann L."/>
        </authorList>
    </citation>
    <scope>NUCLEOTIDE SEQUENCE [LARGE SCALE GENOMIC DNA]</scope>
    <source>
        <strain evidence="8 9">CCFEE 6328</strain>
    </source>
</reference>
<dbReference type="InterPro" id="IPR018464">
    <property type="entry name" value="CENP-O"/>
</dbReference>
<feature type="region of interest" description="Disordered" evidence="7">
    <location>
        <begin position="199"/>
        <end position="224"/>
    </location>
</feature>
<sequence length="320" mass="36126">MALTARPPAEIPVSTHVDISDALDEDIAQVRAEMIQDHLSDKGKVSPPFESAIQQSSLNVHRLGIGVISFPFNDPSPSIQFKNPLLGIQIDICNRAGRFDSPYYLFCIRASNVEGPLTQEFRIHRHTIPAFVPLQDYEKQYLPLSDEGYGSEDSVLSSGGGSTKQDLHGFIDRVRHDLVAWRLRQDAVESIREQLGVPTKKALEDNKEQRPEEERHQHVSIPDIEPPVGKFGVQEFHATGVDARQVRMLWSDDRLGRIKISDRGRIEKAAVFGSQGRIRIMERILTQNDATVSDLFDRLQEVDRSTRVNISDGRTRRSRS</sequence>
<accession>A0ABR0JJX6</accession>
<dbReference type="Pfam" id="PF09496">
    <property type="entry name" value="CENP-O"/>
    <property type="match status" value="1"/>
</dbReference>
<evidence type="ECO:0000313" key="8">
    <source>
        <dbReference type="EMBL" id="KAK5066296.1"/>
    </source>
</evidence>
<dbReference type="Proteomes" id="UP001345691">
    <property type="component" value="Unassembled WGS sequence"/>
</dbReference>
<comment type="subcellular location">
    <subcellularLocation>
        <location evidence="2">Chromosome</location>
        <location evidence="2">Centromere</location>
    </subcellularLocation>
    <subcellularLocation>
        <location evidence="1">Nucleus</location>
    </subcellularLocation>
</comment>
<evidence type="ECO:0000256" key="7">
    <source>
        <dbReference type="SAM" id="MobiDB-lite"/>
    </source>
</evidence>
<comment type="caution">
    <text evidence="8">The sequence shown here is derived from an EMBL/GenBank/DDBJ whole genome shotgun (WGS) entry which is preliminary data.</text>
</comment>
<evidence type="ECO:0000256" key="3">
    <source>
        <dbReference type="ARBA" id="ARBA00007321"/>
    </source>
</evidence>
<comment type="similarity">
    <text evidence="3">Belongs to the CENP-O/MCM21 family.</text>
</comment>
<evidence type="ECO:0000256" key="2">
    <source>
        <dbReference type="ARBA" id="ARBA00004584"/>
    </source>
</evidence>
<keyword evidence="5" id="KW-0539">Nucleus</keyword>
<dbReference type="PANTHER" id="PTHR14582:SF1">
    <property type="entry name" value="CENTROMERE PROTEIN O"/>
    <property type="match status" value="1"/>
</dbReference>
<keyword evidence="4" id="KW-0158">Chromosome</keyword>
<proteinExistence type="inferred from homology"/>
<protein>
    <submittedName>
        <fullName evidence="8">Uncharacterized protein</fullName>
    </submittedName>
</protein>
<feature type="compositionally biased region" description="Basic and acidic residues" evidence="7">
    <location>
        <begin position="201"/>
        <end position="217"/>
    </location>
</feature>
<dbReference type="PANTHER" id="PTHR14582">
    <property type="entry name" value="INNER KINETOCHORE SUBUNIT MAL2"/>
    <property type="match status" value="1"/>
</dbReference>
<evidence type="ECO:0000256" key="5">
    <source>
        <dbReference type="ARBA" id="ARBA00023242"/>
    </source>
</evidence>
<organism evidence="8 9">
    <name type="scientific">Exophiala sideris</name>
    <dbReference type="NCBI Taxonomy" id="1016849"/>
    <lineage>
        <taxon>Eukaryota</taxon>
        <taxon>Fungi</taxon>
        <taxon>Dikarya</taxon>
        <taxon>Ascomycota</taxon>
        <taxon>Pezizomycotina</taxon>
        <taxon>Eurotiomycetes</taxon>
        <taxon>Chaetothyriomycetidae</taxon>
        <taxon>Chaetothyriales</taxon>
        <taxon>Herpotrichiellaceae</taxon>
        <taxon>Exophiala</taxon>
    </lineage>
</organism>
<evidence type="ECO:0000256" key="6">
    <source>
        <dbReference type="ARBA" id="ARBA00023328"/>
    </source>
</evidence>
<gene>
    <name evidence="8" type="ORF">LTR69_002815</name>
</gene>
<evidence type="ECO:0000256" key="1">
    <source>
        <dbReference type="ARBA" id="ARBA00004123"/>
    </source>
</evidence>
<evidence type="ECO:0000256" key="4">
    <source>
        <dbReference type="ARBA" id="ARBA00022454"/>
    </source>
</evidence>
<keyword evidence="9" id="KW-1185">Reference proteome</keyword>
<evidence type="ECO:0000313" key="9">
    <source>
        <dbReference type="Proteomes" id="UP001345691"/>
    </source>
</evidence>